<accession>A0A550BUF6</accession>
<dbReference type="GO" id="GO:0047372">
    <property type="term" value="F:monoacylglycerol lipase activity"/>
    <property type="evidence" value="ECO:0007669"/>
    <property type="project" value="TreeGrafter"/>
</dbReference>
<keyword evidence="3" id="KW-0378">Hydrolase</keyword>
<gene>
    <name evidence="3" type="ORF">BD626DRAFT_576029</name>
</gene>
<organism evidence="3 4">
    <name type="scientific">Schizophyllum amplum</name>
    <dbReference type="NCBI Taxonomy" id="97359"/>
    <lineage>
        <taxon>Eukaryota</taxon>
        <taxon>Fungi</taxon>
        <taxon>Dikarya</taxon>
        <taxon>Basidiomycota</taxon>
        <taxon>Agaricomycotina</taxon>
        <taxon>Agaricomycetes</taxon>
        <taxon>Agaricomycetidae</taxon>
        <taxon>Agaricales</taxon>
        <taxon>Schizophyllaceae</taxon>
        <taxon>Schizophyllum</taxon>
    </lineage>
</organism>
<protein>
    <submittedName>
        <fullName evidence="3">Alpha/Beta hydrolase protein</fullName>
    </submittedName>
</protein>
<feature type="compositionally biased region" description="Polar residues" evidence="1">
    <location>
        <begin position="298"/>
        <end position="311"/>
    </location>
</feature>
<dbReference type="GO" id="GO:0046464">
    <property type="term" value="P:acylglycerol catabolic process"/>
    <property type="evidence" value="ECO:0007669"/>
    <property type="project" value="TreeGrafter"/>
</dbReference>
<dbReference type="EMBL" id="VDMD01000078">
    <property type="protein sequence ID" value="TRM56174.1"/>
    <property type="molecule type" value="Genomic_DNA"/>
</dbReference>
<evidence type="ECO:0000259" key="2">
    <source>
        <dbReference type="Pfam" id="PF00561"/>
    </source>
</evidence>
<reference evidence="3 4" key="1">
    <citation type="journal article" date="2019" name="New Phytol.">
        <title>Comparative genomics reveals unique wood-decay strategies and fruiting body development in the Schizophyllaceae.</title>
        <authorList>
            <person name="Almasi E."/>
            <person name="Sahu N."/>
            <person name="Krizsan K."/>
            <person name="Balint B."/>
            <person name="Kovacs G.M."/>
            <person name="Kiss B."/>
            <person name="Cseklye J."/>
            <person name="Drula E."/>
            <person name="Henrissat B."/>
            <person name="Nagy I."/>
            <person name="Chovatia M."/>
            <person name="Adam C."/>
            <person name="LaButti K."/>
            <person name="Lipzen A."/>
            <person name="Riley R."/>
            <person name="Grigoriev I.V."/>
            <person name="Nagy L.G."/>
        </authorList>
    </citation>
    <scope>NUCLEOTIDE SEQUENCE [LARGE SCALE GENOMIC DNA]</scope>
    <source>
        <strain evidence="3 4">NL-1724</strain>
    </source>
</reference>
<dbReference type="PANTHER" id="PTHR43798">
    <property type="entry name" value="MONOACYLGLYCEROL LIPASE"/>
    <property type="match status" value="1"/>
</dbReference>
<evidence type="ECO:0000313" key="3">
    <source>
        <dbReference type="EMBL" id="TRM56174.1"/>
    </source>
</evidence>
<dbReference type="InterPro" id="IPR050266">
    <property type="entry name" value="AB_hydrolase_sf"/>
</dbReference>
<dbReference type="InterPro" id="IPR000073">
    <property type="entry name" value="AB_hydrolase_1"/>
</dbReference>
<evidence type="ECO:0000256" key="1">
    <source>
        <dbReference type="SAM" id="MobiDB-lite"/>
    </source>
</evidence>
<dbReference type="AlphaFoldDB" id="A0A550BUF6"/>
<proteinExistence type="predicted"/>
<feature type="domain" description="AB hydrolase-1" evidence="2">
    <location>
        <begin position="35"/>
        <end position="257"/>
    </location>
</feature>
<dbReference type="PANTHER" id="PTHR43798:SF5">
    <property type="entry name" value="MONOACYLGLYCEROL LIPASE ABHD6"/>
    <property type="match status" value="1"/>
</dbReference>
<comment type="caution">
    <text evidence="3">The sequence shown here is derived from an EMBL/GenBank/DDBJ whole genome shotgun (WGS) entry which is preliminary data.</text>
</comment>
<name>A0A550BUF6_9AGAR</name>
<dbReference type="STRING" id="97359.A0A550BUF6"/>
<sequence>MPHVSLDTAVGPVDMQYFIATPTENDAQRIDPSRPTVVLIHSTLIGADIFVSQFADPALRQCNLVAPMLRGHGATQGPPLVESYTHQPIADDVALLMRALQLPACHIVGLAVGANVAMELAVAHPDLVASLTLCSPLALHEPEGNIQARKEMCGYWEEAYHKDAQNPDISLIQDAFYGAEQMMFSNRYSDVRSVQAVTKSSMDYASTNWAPEPEKVMSATVSVNQWHSARPRSGRDAWRAFLAKISQPVQIIYFDDDVQYGLPVREELEVAPASSAEEVASSIAEEIAASSNDEVAPASSTDEAAAPSSTEDVVALHKVQGTCYGVLVSAEE</sequence>
<dbReference type="SUPFAM" id="SSF53474">
    <property type="entry name" value="alpha/beta-Hydrolases"/>
    <property type="match status" value="1"/>
</dbReference>
<evidence type="ECO:0000313" key="4">
    <source>
        <dbReference type="Proteomes" id="UP000320762"/>
    </source>
</evidence>
<dbReference type="Proteomes" id="UP000320762">
    <property type="component" value="Unassembled WGS sequence"/>
</dbReference>
<dbReference type="InterPro" id="IPR029058">
    <property type="entry name" value="AB_hydrolase_fold"/>
</dbReference>
<feature type="region of interest" description="Disordered" evidence="1">
    <location>
        <begin position="290"/>
        <end position="311"/>
    </location>
</feature>
<keyword evidence="4" id="KW-1185">Reference proteome</keyword>
<dbReference type="GO" id="GO:0016020">
    <property type="term" value="C:membrane"/>
    <property type="evidence" value="ECO:0007669"/>
    <property type="project" value="TreeGrafter"/>
</dbReference>
<dbReference type="Pfam" id="PF00561">
    <property type="entry name" value="Abhydrolase_1"/>
    <property type="match status" value="1"/>
</dbReference>
<dbReference type="Gene3D" id="3.40.50.1820">
    <property type="entry name" value="alpha/beta hydrolase"/>
    <property type="match status" value="1"/>
</dbReference>
<dbReference type="OrthoDB" id="19657at2759"/>